<dbReference type="CDD" id="cd00093">
    <property type="entry name" value="HTH_XRE"/>
    <property type="match status" value="1"/>
</dbReference>
<organism evidence="2 3">
    <name type="scientific">Actinomadura yumaensis</name>
    <dbReference type="NCBI Taxonomy" id="111807"/>
    <lineage>
        <taxon>Bacteria</taxon>
        <taxon>Bacillati</taxon>
        <taxon>Actinomycetota</taxon>
        <taxon>Actinomycetes</taxon>
        <taxon>Streptosporangiales</taxon>
        <taxon>Thermomonosporaceae</taxon>
        <taxon>Actinomadura</taxon>
    </lineage>
</organism>
<dbReference type="InterPro" id="IPR001387">
    <property type="entry name" value="Cro/C1-type_HTH"/>
</dbReference>
<dbReference type="EMBL" id="JBHSXS010000015">
    <property type="protein sequence ID" value="MFC6882824.1"/>
    <property type="molecule type" value="Genomic_DNA"/>
</dbReference>
<name>A0ABW2CMI0_9ACTN</name>
<dbReference type="SMART" id="SM00530">
    <property type="entry name" value="HTH_XRE"/>
    <property type="match status" value="1"/>
</dbReference>
<dbReference type="Gene3D" id="1.10.260.40">
    <property type="entry name" value="lambda repressor-like DNA-binding domains"/>
    <property type="match status" value="1"/>
</dbReference>
<dbReference type="Pfam" id="PF13560">
    <property type="entry name" value="HTH_31"/>
    <property type="match status" value="1"/>
</dbReference>
<sequence length="260" mass="29011">MASRKPTPQTITFGAEVARLREEAGLSRIELAKRANVSRSYIGQVETGTTRCRDDFAIRLDQALGTGTQLIDAWTDLLRSAAYPPWFADYPRAENTAAFLRAYEMKAIYGLFQTEAYMRALLPTEDDVARRLPRQKVLKRENPPTVSVVLAEAVLWSCVGDAEVMREQCEHLLEVSTWEHVTLQIAPTAYYRGLGGSFNLATQPNGDELLYMKTTIGGVTTNDRVDILSVVSAFSALQARALSVEDSREFLRKAVARWSS</sequence>
<reference evidence="3" key="1">
    <citation type="journal article" date="2019" name="Int. J. Syst. Evol. Microbiol.">
        <title>The Global Catalogue of Microorganisms (GCM) 10K type strain sequencing project: providing services to taxonomists for standard genome sequencing and annotation.</title>
        <authorList>
            <consortium name="The Broad Institute Genomics Platform"/>
            <consortium name="The Broad Institute Genome Sequencing Center for Infectious Disease"/>
            <person name="Wu L."/>
            <person name="Ma J."/>
        </authorList>
    </citation>
    <scope>NUCLEOTIDE SEQUENCE [LARGE SCALE GENOMIC DNA]</scope>
    <source>
        <strain evidence="3">JCM 3369</strain>
    </source>
</reference>
<proteinExistence type="predicted"/>
<dbReference type="Pfam" id="PF19054">
    <property type="entry name" value="DUF5753"/>
    <property type="match status" value="1"/>
</dbReference>
<accession>A0ABW2CMI0</accession>
<comment type="caution">
    <text evidence="2">The sequence shown here is derived from an EMBL/GenBank/DDBJ whole genome shotgun (WGS) entry which is preliminary data.</text>
</comment>
<keyword evidence="3" id="KW-1185">Reference proteome</keyword>
<dbReference type="RefSeq" id="WP_160820394.1">
    <property type="nucleotide sequence ID" value="NZ_JBHSXS010000015.1"/>
</dbReference>
<evidence type="ECO:0000313" key="2">
    <source>
        <dbReference type="EMBL" id="MFC6882824.1"/>
    </source>
</evidence>
<evidence type="ECO:0000313" key="3">
    <source>
        <dbReference type="Proteomes" id="UP001596380"/>
    </source>
</evidence>
<feature type="domain" description="HTH cro/C1-type" evidence="1">
    <location>
        <begin position="17"/>
        <end position="71"/>
    </location>
</feature>
<dbReference type="PROSITE" id="PS50943">
    <property type="entry name" value="HTH_CROC1"/>
    <property type="match status" value="1"/>
</dbReference>
<gene>
    <name evidence="2" type="ORF">ACFQKB_23925</name>
</gene>
<evidence type="ECO:0000259" key="1">
    <source>
        <dbReference type="PROSITE" id="PS50943"/>
    </source>
</evidence>
<dbReference type="InterPro" id="IPR043917">
    <property type="entry name" value="DUF5753"/>
</dbReference>
<protein>
    <submittedName>
        <fullName evidence="2">Scr1 family TA system antitoxin-like transcriptional regulator</fullName>
    </submittedName>
</protein>
<dbReference type="Proteomes" id="UP001596380">
    <property type="component" value="Unassembled WGS sequence"/>
</dbReference>
<dbReference type="SUPFAM" id="SSF47413">
    <property type="entry name" value="lambda repressor-like DNA-binding domains"/>
    <property type="match status" value="1"/>
</dbReference>
<dbReference type="InterPro" id="IPR010982">
    <property type="entry name" value="Lambda_DNA-bd_dom_sf"/>
</dbReference>